<dbReference type="InterPro" id="IPR009097">
    <property type="entry name" value="Cyclic_Pdiesterase"/>
</dbReference>
<keyword evidence="2" id="KW-1185">Reference proteome</keyword>
<dbReference type="OrthoDB" id="7770344at2"/>
<dbReference type="Proteomes" id="UP000469430">
    <property type="component" value="Unassembled WGS sequence"/>
</dbReference>
<name>A0A6I4TWW2_9SPHN</name>
<comment type="caution">
    <text evidence="1">The sequence shown here is derived from an EMBL/GenBank/DDBJ whole genome shotgun (WGS) entry which is preliminary data.</text>
</comment>
<dbReference type="AlphaFoldDB" id="A0A6I4TWW2"/>
<dbReference type="SUPFAM" id="SSF55144">
    <property type="entry name" value="LigT-like"/>
    <property type="match status" value="1"/>
</dbReference>
<sequence length="207" mass="22967">MESRAMQPQQWRYFLGFIPDAALARRILALGDALGLAADAVIDHLHLTLCTIAEVDARDETLADRLDPILSDTRLEACRIRLGRARSGNRGAVIRSIGSQSEISLLYQKLPPLLRRADMAPLHRKNGLTAPHITLSYKGGPAQILIVPFEWIPTELCLVESWVGCTRHDILRRWPLLPPSQGELDWGGGGGDNFTHRLRQERAAQAG</sequence>
<proteinExistence type="predicted"/>
<accession>A0A6I4TWW2</accession>
<evidence type="ECO:0008006" key="3">
    <source>
        <dbReference type="Google" id="ProtNLM"/>
    </source>
</evidence>
<dbReference type="RefSeq" id="WP_161392258.1">
    <property type="nucleotide sequence ID" value="NZ_JBHSCP010000003.1"/>
</dbReference>
<reference evidence="1 2" key="1">
    <citation type="submission" date="2019-12" db="EMBL/GenBank/DDBJ databases">
        <title>Genomic-based taxomic classification of the family Erythrobacteraceae.</title>
        <authorList>
            <person name="Xu L."/>
        </authorList>
    </citation>
    <scope>NUCLEOTIDE SEQUENCE [LARGE SCALE GENOMIC DNA]</scope>
    <source>
        <strain evidence="1 2">S36</strain>
    </source>
</reference>
<protein>
    <recommendedName>
        <fullName evidence="3">2'-5' RNA ligase</fullName>
    </recommendedName>
</protein>
<gene>
    <name evidence="1" type="ORF">GRI97_16120</name>
</gene>
<dbReference type="EMBL" id="WTYJ01000004">
    <property type="protein sequence ID" value="MXP00517.1"/>
    <property type="molecule type" value="Genomic_DNA"/>
</dbReference>
<evidence type="ECO:0000313" key="1">
    <source>
        <dbReference type="EMBL" id="MXP00517.1"/>
    </source>
</evidence>
<dbReference type="Gene3D" id="3.90.1140.10">
    <property type="entry name" value="Cyclic phosphodiesterase"/>
    <property type="match status" value="1"/>
</dbReference>
<organism evidence="1 2">
    <name type="scientific">Croceibacterium xixiisoli</name>
    <dbReference type="NCBI Taxonomy" id="1476466"/>
    <lineage>
        <taxon>Bacteria</taxon>
        <taxon>Pseudomonadati</taxon>
        <taxon>Pseudomonadota</taxon>
        <taxon>Alphaproteobacteria</taxon>
        <taxon>Sphingomonadales</taxon>
        <taxon>Erythrobacteraceae</taxon>
        <taxon>Croceibacterium</taxon>
    </lineage>
</organism>
<evidence type="ECO:0000313" key="2">
    <source>
        <dbReference type="Proteomes" id="UP000469430"/>
    </source>
</evidence>